<reference evidence="2" key="2">
    <citation type="submission" date="2014-09" db="EMBL/GenBank/DDBJ databases">
        <title>Criblamydia sequanensis harbors a mega-plasmid encoding arsenite resistance.</title>
        <authorList>
            <person name="Bertelli C."/>
            <person name="Goesmann A."/>
            <person name="Greub G."/>
        </authorList>
    </citation>
    <scope>NUCLEOTIDE SEQUENCE [LARGE SCALE GENOMIC DNA]</scope>
    <source>
        <strain evidence="2">CRIB-18</strain>
        <plasmid evidence="2">1</plasmid>
    </source>
</reference>
<dbReference type="AlphaFoldDB" id="A0A090D3B6"/>
<organism evidence="2">
    <name type="scientific">Candidatus Criblamydia sequanensis CRIB-18</name>
    <dbReference type="NCBI Taxonomy" id="1437425"/>
    <lineage>
        <taxon>Bacteria</taxon>
        <taxon>Pseudomonadati</taxon>
        <taxon>Chlamydiota</taxon>
        <taxon>Chlamydiia</taxon>
        <taxon>Parachlamydiales</taxon>
        <taxon>Candidatus Criblamydiaceae</taxon>
        <taxon>Candidatus Criblamydia</taxon>
    </lineage>
</organism>
<reference evidence="2" key="1">
    <citation type="submission" date="2013-12" db="EMBL/GenBank/DDBJ databases">
        <authorList>
            <person name="Li W."/>
            <person name="Chetelat R.T."/>
        </authorList>
    </citation>
    <scope>NUCLEOTIDE SEQUENCE</scope>
    <source>
        <strain evidence="2">CRIB-18</strain>
        <plasmid evidence="2">1</plasmid>
    </source>
</reference>
<accession>A0A090D3B6</accession>
<proteinExistence type="predicted"/>
<feature type="region of interest" description="Disordered" evidence="1">
    <location>
        <begin position="40"/>
        <end position="68"/>
    </location>
</feature>
<sequence>MMSKFSRLLFLLLPICQGCCCQTYDYQNIPEGPRMKGIMATRNAPSAKRSSEGLRMKGLPSPSDDPNE</sequence>
<dbReference type="EMBL" id="LK031773">
    <property type="protein sequence ID" value="CDR35361.1"/>
    <property type="molecule type" value="Genomic_DNA"/>
</dbReference>
<protein>
    <submittedName>
        <fullName evidence="2">Putative secreted protein</fullName>
    </submittedName>
</protein>
<name>A0A090D3B6_9BACT</name>
<evidence type="ECO:0000313" key="2">
    <source>
        <dbReference type="EMBL" id="CDR35361.1"/>
    </source>
</evidence>
<geneLocation type="plasmid" evidence="2">
    <name>1</name>
</geneLocation>
<keyword evidence="2" id="KW-0614">Plasmid</keyword>
<gene>
    <name evidence="2" type="ORF">CSEC_p0090</name>
</gene>
<evidence type="ECO:0000256" key="1">
    <source>
        <dbReference type="SAM" id="MobiDB-lite"/>
    </source>
</evidence>